<evidence type="ECO:0000313" key="4">
    <source>
        <dbReference type="Proteomes" id="UP001295444"/>
    </source>
</evidence>
<evidence type="ECO:0000313" key="3">
    <source>
        <dbReference type="EMBL" id="CAH2302474.1"/>
    </source>
</evidence>
<evidence type="ECO:0008006" key="5">
    <source>
        <dbReference type="Google" id="ProtNLM"/>
    </source>
</evidence>
<protein>
    <recommendedName>
        <fullName evidence="5">Secreted protein</fullName>
    </recommendedName>
</protein>
<feature type="chain" id="PRO_5042196620" description="Secreted protein" evidence="2">
    <location>
        <begin position="20"/>
        <end position="106"/>
    </location>
</feature>
<dbReference type="AlphaFoldDB" id="A0AAD1SP52"/>
<sequence>MALCLFFFFLNCHFAAVSPAGFVRASERVCSIHYVRAALRPHTRCRREEEEDERGGASGCTRGVTWQPPANRNRGHGLLLGTGKPFRQCRKVTQRGGSLSLYGCCR</sequence>
<organism evidence="3 4">
    <name type="scientific">Pelobates cultripes</name>
    <name type="common">Western spadefoot toad</name>
    <dbReference type="NCBI Taxonomy" id="61616"/>
    <lineage>
        <taxon>Eukaryota</taxon>
        <taxon>Metazoa</taxon>
        <taxon>Chordata</taxon>
        <taxon>Craniata</taxon>
        <taxon>Vertebrata</taxon>
        <taxon>Euteleostomi</taxon>
        <taxon>Amphibia</taxon>
        <taxon>Batrachia</taxon>
        <taxon>Anura</taxon>
        <taxon>Pelobatoidea</taxon>
        <taxon>Pelobatidae</taxon>
        <taxon>Pelobates</taxon>
    </lineage>
</organism>
<gene>
    <name evidence="3" type="ORF">PECUL_23A050465</name>
</gene>
<keyword evidence="2" id="KW-0732">Signal</keyword>
<dbReference type="EMBL" id="OW240917">
    <property type="protein sequence ID" value="CAH2302474.1"/>
    <property type="molecule type" value="Genomic_DNA"/>
</dbReference>
<accession>A0AAD1SP52</accession>
<name>A0AAD1SP52_PELCU</name>
<evidence type="ECO:0000256" key="1">
    <source>
        <dbReference type="SAM" id="MobiDB-lite"/>
    </source>
</evidence>
<feature type="signal peptide" evidence="2">
    <location>
        <begin position="1"/>
        <end position="19"/>
    </location>
</feature>
<proteinExistence type="predicted"/>
<reference evidence="3" key="1">
    <citation type="submission" date="2022-03" db="EMBL/GenBank/DDBJ databases">
        <authorList>
            <person name="Alioto T."/>
            <person name="Alioto T."/>
            <person name="Gomez Garrido J."/>
        </authorList>
    </citation>
    <scope>NUCLEOTIDE SEQUENCE</scope>
</reference>
<keyword evidence="4" id="KW-1185">Reference proteome</keyword>
<feature type="region of interest" description="Disordered" evidence="1">
    <location>
        <begin position="46"/>
        <end position="79"/>
    </location>
</feature>
<dbReference type="Proteomes" id="UP001295444">
    <property type="component" value="Chromosome 06"/>
</dbReference>
<evidence type="ECO:0000256" key="2">
    <source>
        <dbReference type="SAM" id="SignalP"/>
    </source>
</evidence>